<sequence>MLLIATVSWICGFSLAVILSYVVFGVVLLSIGCAWLIFYCKYISKTRISIEPHHSQLPSPDPIATSPIPEQMLLIPKLSDLSEQHVSYMLNTHFHYVNSEPKGLIKSTTRLVTLTNKLTGKLVNFFRGHPAEDSSIRVPRSAILLLTNTSKEYGLAIGRTLAVTALIDKSCWIEITGDPHQPFPPGSIVIGPWMRSGGTPPASHLIIMNPLNLECLVDLRGERRAITFRDFCQQEAFTQYINMYRQCFFLCQQEGITSLQIECLGLTELATSQEEYNKWEALCQLALLETVRLLEPTHPLTCVTINHQKCLPFFKGLQNAFN</sequence>
<feature type="transmembrane region" description="Helical" evidence="1">
    <location>
        <begin position="6"/>
        <end position="39"/>
    </location>
</feature>
<protein>
    <submittedName>
        <fullName evidence="2">Uncharacterized protein</fullName>
    </submittedName>
</protein>
<evidence type="ECO:0000313" key="2">
    <source>
        <dbReference type="EMBL" id="EPP38382.1"/>
    </source>
</evidence>
<dbReference type="Proteomes" id="UP000014821">
    <property type="component" value="Unassembled WGS sequence"/>
</dbReference>
<reference evidence="2" key="1">
    <citation type="submission" date="2013-04" db="EMBL/GenBank/DDBJ databases">
        <title>Genome sequence of Chlamydia psittaci 10_881_SC42.</title>
        <authorList>
            <person name="Huot-Creasy H."/>
            <person name="McCracken C.L."/>
            <person name="Humphries M."/>
            <person name="Sachse K."/>
            <person name="Laroucau K."/>
            <person name="Bavoil P."/>
            <person name="Myers G.S."/>
        </authorList>
    </citation>
    <scope>NUCLEOTIDE SEQUENCE [LARGE SCALE GENOMIC DNA]</scope>
    <source>
        <strain evidence="2">10_881_SC42</strain>
    </source>
</reference>
<gene>
    <name evidence="2" type="ORF">CP10881SC42_0551</name>
</gene>
<proteinExistence type="predicted"/>
<evidence type="ECO:0000313" key="3">
    <source>
        <dbReference type="Proteomes" id="UP000014821"/>
    </source>
</evidence>
<comment type="caution">
    <text evidence="2">The sequence shown here is derived from an EMBL/GenBank/DDBJ whole genome shotgun (WGS) entry which is preliminary data.</text>
</comment>
<keyword evidence="3" id="KW-1185">Reference proteome</keyword>
<evidence type="ECO:0000256" key="1">
    <source>
        <dbReference type="SAM" id="Phobius"/>
    </source>
</evidence>
<organism evidence="2 3">
    <name type="scientific">Chlamydia avium</name>
    <dbReference type="NCBI Taxonomy" id="1457141"/>
    <lineage>
        <taxon>Bacteria</taxon>
        <taxon>Pseudomonadati</taxon>
        <taxon>Chlamydiota</taxon>
        <taxon>Chlamydiia</taxon>
        <taxon>Chlamydiales</taxon>
        <taxon>Chlamydiaceae</taxon>
        <taxon>Chlamydia/Chlamydophila group</taxon>
        <taxon>Chlamydia</taxon>
    </lineage>
</organism>
<accession>A0ABP2X6S3</accession>
<keyword evidence="1" id="KW-0472">Membrane</keyword>
<dbReference type="EMBL" id="ATND01000002">
    <property type="protein sequence ID" value="EPP38382.1"/>
    <property type="molecule type" value="Genomic_DNA"/>
</dbReference>
<name>A0ABP2X6S3_9CHLA</name>
<keyword evidence="1" id="KW-0812">Transmembrane</keyword>
<keyword evidence="1" id="KW-1133">Transmembrane helix</keyword>